<dbReference type="InterPro" id="IPR024185">
    <property type="entry name" value="FTHF_cligase-like_sf"/>
</dbReference>
<keyword evidence="6" id="KW-0436">Ligase</keyword>
<feature type="binding site" evidence="4">
    <location>
        <position position="40"/>
    </location>
    <ligand>
        <name>substrate</name>
    </ligand>
</feature>
<feature type="binding site" evidence="4">
    <location>
        <begin position="124"/>
        <end position="132"/>
    </location>
    <ligand>
        <name>ATP</name>
        <dbReference type="ChEBI" id="CHEBI:30616"/>
    </ligand>
</feature>
<evidence type="ECO:0000256" key="1">
    <source>
        <dbReference type="ARBA" id="ARBA00010638"/>
    </source>
</evidence>
<feature type="binding site" evidence="4">
    <location>
        <position position="45"/>
    </location>
    <ligand>
        <name>substrate</name>
    </ligand>
</feature>
<dbReference type="EC" id="6.3.3.2" evidence="5"/>
<dbReference type="NCBIfam" id="TIGR02727">
    <property type="entry name" value="MTHFS_bact"/>
    <property type="match status" value="1"/>
</dbReference>
<dbReference type="GO" id="GO:0035999">
    <property type="term" value="P:tetrahydrofolate interconversion"/>
    <property type="evidence" value="ECO:0007669"/>
    <property type="project" value="TreeGrafter"/>
</dbReference>
<keyword evidence="2 4" id="KW-0547">Nucleotide-binding</keyword>
<dbReference type="InterPro" id="IPR037171">
    <property type="entry name" value="NagB/RpiA_transferase-like"/>
</dbReference>
<protein>
    <recommendedName>
        <fullName evidence="5">5-formyltetrahydrofolate cyclo-ligase</fullName>
        <ecNumber evidence="5">6.3.3.2</ecNumber>
    </recommendedName>
</protein>
<dbReference type="Proteomes" id="UP000095255">
    <property type="component" value="Unassembled WGS sequence"/>
</dbReference>
<evidence type="ECO:0000256" key="5">
    <source>
        <dbReference type="RuleBase" id="RU361279"/>
    </source>
</evidence>
<evidence type="ECO:0000313" key="7">
    <source>
        <dbReference type="Proteomes" id="UP000095255"/>
    </source>
</evidence>
<dbReference type="EMBL" id="MJAT01000033">
    <property type="protein sequence ID" value="OEH85255.1"/>
    <property type="molecule type" value="Genomic_DNA"/>
</dbReference>
<proteinExistence type="inferred from homology"/>
<comment type="caution">
    <text evidence="6">The sequence shown here is derived from an EMBL/GenBank/DDBJ whole genome shotgun (WGS) entry which is preliminary data.</text>
</comment>
<dbReference type="Pfam" id="PF01812">
    <property type="entry name" value="5-FTHF_cyc-lig"/>
    <property type="match status" value="1"/>
</dbReference>
<keyword evidence="3 4" id="KW-0067">ATP-binding</keyword>
<dbReference type="GO" id="GO:0046872">
    <property type="term" value="F:metal ion binding"/>
    <property type="evidence" value="ECO:0007669"/>
    <property type="project" value="UniProtKB-KW"/>
</dbReference>
<dbReference type="GO" id="GO:0005524">
    <property type="term" value="F:ATP binding"/>
    <property type="evidence" value="ECO:0007669"/>
    <property type="project" value="UniProtKB-KW"/>
</dbReference>
<dbReference type="Gene3D" id="3.40.50.10420">
    <property type="entry name" value="NagB/RpiA/CoA transferase-like"/>
    <property type="match status" value="1"/>
</dbReference>
<evidence type="ECO:0000256" key="2">
    <source>
        <dbReference type="ARBA" id="ARBA00022741"/>
    </source>
</evidence>
<accession>A0A1E5L545</accession>
<keyword evidence="5" id="KW-0460">Magnesium</keyword>
<evidence type="ECO:0000256" key="3">
    <source>
        <dbReference type="ARBA" id="ARBA00022840"/>
    </source>
</evidence>
<dbReference type="SUPFAM" id="SSF100950">
    <property type="entry name" value="NagB/RpiA/CoA transferase-like"/>
    <property type="match status" value="1"/>
</dbReference>
<dbReference type="PANTHER" id="PTHR23407">
    <property type="entry name" value="ATPASE INHIBITOR/5-FORMYLTETRAHYDROFOLATE CYCLO-LIGASE"/>
    <property type="match status" value="1"/>
</dbReference>
<comment type="catalytic activity">
    <reaction evidence="5">
        <text>(6S)-5-formyl-5,6,7,8-tetrahydrofolate + ATP = (6R)-5,10-methenyltetrahydrofolate + ADP + phosphate</text>
        <dbReference type="Rhea" id="RHEA:10488"/>
        <dbReference type="ChEBI" id="CHEBI:30616"/>
        <dbReference type="ChEBI" id="CHEBI:43474"/>
        <dbReference type="ChEBI" id="CHEBI:57455"/>
        <dbReference type="ChEBI" id="CHEBI:57457"/>
        <dbReference type="ChEBI" id="CHEBI:456216"/>
        <dbReference type="EC" id="6.3.3.2"/>
    </reaction>
</comment>
<dbReference type="PIRSF" id="PIRSF006806">
    <property type="entry name" value="FTHF_cligase"/>
    <property type="match status" value="1"/>
</dbReference>
<dbReference type="STRING" id="1390249.BHU72_06360"/>
<evidence type="ECO:0000313" key="6">
    <source>
        <dbReference type="EMBL" id="OEH85255.1"/>
    </source>
</evidence>
<comment type="similarity">
    <text evidence="1 5">Belongs to the 5-formyltetrahydrofolate cyclo-ligase family.</text>
</comment>
<dbReference type="AlphaFoldDB" id="A0A1E5L545"/>
<dbReference type="InterPro" id="IPR002698">
    <property type="entry name" value="FTHF_cligase"/>
</dbReference>
<name>A0A1E5L545_9FIRM</name>
<evidence type="ECO:0000256" key="4">
    <source>
        <dbReference type="PIRSR" id="PIRSR006806-1"/>
    </source>
</evidence>
<comment type="cofactor">
    <cofactor evidence="5">
        <name>Mg(2+)</name>
        <dbReference type="ChEBI" id="CHEBI:18420"/>
    </cofactor>
</comment>
<dbReference type="PANTHER" id="PTHR23407:SF1">
    <property type="entry name" value="5-FORMYLTETRAHYDROFOLATE CYCLO-LIGASE"/>
    <property type="match status" value="1"/>
</dbReference>
<organism evidence="6 7">
    <name type="scientific">Desulfuribacillus stibiiarsenatis</name>
    <dbReference type="NCBI Taxonomy" id="1390249"/>
    <lineage>
        <taxon>Bacteria</taxon>
        <taxon>Bacillati</taxon>
        <taxon>Bacillota</taxon>
        <taxon>Desulfuribacillia</taxon>
        <taxon>Desulfuribacillales</taxon>
        <taxon>Desulfuribacillaceae</taxon>
        <taxon>Desulfuribacillus</taxon>
    </lineage>
</organism>
<gene>
    <name evidence="6" type="ORF">BHU72_06360</name>
</gene>
<dbReference type="GO" id="GO:0009396">
    <property type="term" value="P:folic acid-containing compound biosynthetic process"/>
    <property type="evidence" value="ECO:0007669"/>
    <property type="project" value="TreeGrafter"/>
</dbReference>
<dbReference type="GO" id="GO:0030272">
    <property type="term" value="F:5-formyltetrahydrofolate cyclo-ligase activity"/>
    <property type="evidence" value="ECO:0007669"/>
    <property type="project" value="UniProtKB-EC"/>
</dbReference>
<reference evidence="6 7" key="1">
    <citation type="submission" date="2016-09" db="EMBL/GenBank/DDBJ databases">
        <title>Desulfuribacillus arsenicus sp. nov., an obligately anaerobic, dissimilatory arsenic- and antimonate-reducing bacterium isolated from anoxic sediments.</title>
        <authorList>
            <person name="Abin C.A."/>
            <person name="Hollibaugh J.T."/>
        </authorList>
    </citation>
    <scope>NUCLEOTIDE SEQUENCE [LARGE SCALE GENOMIC DNA]</scope>
    <source>
        <strain evidence="6 7">MLFW-2</strain>
    </source>
</reference>
<keyword evidence="7" id="KW-1185">Reference proteome</keyword>
<sequence length="182" mass="21008">MLLQRMKVSKQSRVKKSAVILERLKALEEIQQAKRVMVYVNFQDEVETKDFIQYLWDKNIEVIVPLSDPKSRELHPSLLYSFEELAPGNFGVLEPIKQAIRIVDVDTLDVIIVPGLAFDRHGGRIGYGAGYYDRFFERTPNATIIAVAFDEQIISEVPMENHDKRIPLIITDQEFIETKFVL</sequence>
<keyword evidence="5" id="KW-0479">Metal-binding</keyword>